<dbReference type="Pfam" id="PF00107">
    <property type="entry name" value="ADH_zinc_N"/>
    <property type="match status" value="1"/>
</dbReference>
<evidence type="ECO:0008006" key="6">
    <source>
        <dbReference type="Google" id="ProtNLM"/>
    </source>
</evidence>
<dbReference type="AlphaFoldDB" id="A0A841HM94"/>
<keyword evidence="5" id="KW-1185">Reference proteome</keyword>
<protein>
    <recommendedName>
        <fullName evidence="6">NADP-dependent oxidoreductase</fullName>
    </recommendedName>
</protein>
<evidence type="ECO:0000313" key="5">
    <source>
        <dbReference type="Proteomes" id="UP000588068"/>
    </source>
</evidence>
<feature type="domain" description="Oxidoreductase N-terminal" evidence="3">
    <location>
        <begin position="34"/>
        <end position="140"/>
    </location>
</feature>
<evidence type="ECO:0000313" key="4">
    <source>
        <dbReference type="EMBL" id="MBB6093212.1"/>
    </source>
</evidence>
<dbReference type="PANTHER" id="PTHR43205">
    <property type="entry name" value="PROSTAGLANDIN REDUCTASE"/>
    <property type="match status" value="1"/>
</dbReference>
<gene>
    <name evidence="4" type="ORF">HNQ60_002090</name>
</gene>
<dbReference type="EMBL" id="JACHHZ010000002">
    <property type="protein sequence ID" value="MBB6093212.1"/>
    <property type="molecule type" value="Genomic_DNA"/>
</dbReference>
<organism evidence="4 5">
    <name type="scientific">Povalibacter uvarum</name>
    <dbReference type="NCBI Taxonomy" id="732238"/>
    <lineage>
        <taxon>Bacteria</taxon>
        <taxon>Pseudomonadati</taxon>
        <taxon>Pseudomonadota</taxon>
        <taxon>Gammaproteobacteria</taxon>
        <taxon>Steroidobacterales</taxon>
        <taxon>Steroidobacteraceae</taxon>
        <taxon>Povalibacter</taxon>
    </lineage>
</organism>
<dbReference type="SUPFAM" id="SSF50129">
    <property type="entry name" value="GroES-like"/>
    <property type="match status" value="2"/>
</dbReference>
<dbReference type="Pfam" id="PF16884">
    <property type="entry name" value="ADH_N_2"/>
    <property type="match status" value="1"/>
</dbReference>
<dbReference type="CDD" id="cd05288">
    <property type="entry name" value="PGDH"/>
    <property type="match status" value="1"/>
</dbReference>
<sequence length="367" mass="39361">MSTRREFIASGSAVVGATLLAGAALGAETPKVNRRIVLAKRPQGEPTPADFRLEEVPIAALKDGEMLLQTVYLSLDPYMRGRMSEAASYAASTELDQVMIGGTVSRIVASRNSRFKEGDLVNSFSGWQEYQVSTGMGITPLDPRIPKPSYALGVLGMPGLTAYVGTLDLGTPKAGETLVVAAATGAVGSVVGQIAKIKGLRAVGIAGGPEKCEYAVKELGFDACIDHRDANMPGLLKQACPKGIDVYFENVGGAVWDAVLPLLNTHARIPLCGLIAQYNATSLPAGPDRSSQLMATFLVKQIKVQGFIISTYYNRQAAFINDMSIWIRERRIKYREDITKGLENAPEAFMGLFKGNNFGKLLVQVSE</sequence>
<dbReference type="InterPro" id="IPR041694">
    <property type="entry name" value="ADH_N_2"/>
</dbReference>
<dbReference type="PROSITE" id="PS51318">
    <property type="entry name" value="TAT"/>
    <property type="match status" value="1"/>
</dbReference>
<dbReference type="PANTHER" id="PTHR43205:SF7">
    <property type="entry name" value="PROSTAGLANDIN REDUCTASE 1"/>
    <property type="match status" value="1"/>
</dbReference>
<name>A0A841HM94_9GAMM</name>
<evidence type="ECO:0000259" key="3">
    <source>
        <dbReference type="Pfam" id="PF16884"/>
    </source>
</evidence>
<feature type="domain" description="Alcohol dehydrogenase-like C-terminal" evidence="2">
    <location>
        <begin position="186"/>
        <end position="313"/>
    </location>
</feature>
<comment type="caution">
    <text evidence="4">The sequence shown here is derived from an EMBL/GenBank/DDBJ whole genome shotgun (WGS) entry which is preliminary data.</text>
</comment>
<dbReference type="InterPro" id="IPR006311">
    <property type="entry name" value="TAT_signal"/>
</dbReference>
<keyword evidence="1" id="KW-0560">Oxidoreductase</keyword>
<dbReference type="Gene3D" id="3.40.50.720">
    <property type="entry name" value="NAD(P)-binding Rossmann-like Domain"/>
    <property type="match status" value="1"/>
</dbReference>
<dbReference type="RefSeq" id="WP_246433499.1">
    <property type="nucleotide sequence ID" value="NZ_JACHHZ010000002.1"/>
</dbReference>
<dbReference type="Proteomes" id="UP000588068">
    <property type="component" value="Unassembled WGS sequence"/>
</dbReference>
<evidence type="ECO:0000256" key="1">
    <source>
        <dbReference type="ARBA" id="ARBA00023002"/>
    </source>
</evidence>
<dbReference type="InterPro" id="IPR045010">
    <property type="entry name" value="MDR_fam"/>
</dbReference>
<dbReference type="InterPro" id="IPR036291">
    <property type="entry name" value="NAD(P)-bd_dom_sf"/>
</dbReference>
<dbReference type="SUPFAM" id="SSF51735">
    <property type="entry name" value="NAD(P)-binding Rossmann-fold domains"/>
    <property type="match status" value="1"/>
</dbReference>
<evidence type="ECO:0000259" key="2">
    <source>
        <dbReference type="Pfam" id="PF00107"/>
    </source>
</evidence>
<accession>A0A841HM94</accession>
<dbReference type="InterPro" id="IPR011032">
    <property type="entry name" value="GroES-like_sf"/>
</dbReference>
<dbReference type="GO" id="GO:0016628">
    <property type="term" value="F:oxidoreductase activity, acting on the CH-CH group of donors, NAD or NADP as acceptor"/>
    <property type="evidence" value="ECO:0007669"/>
    <property type="project" value="InterPro"/>
</dbReference>
<proteinExistence type="predicted"/>
<dbReference type="Gene3D" id="3.90.180.10">
    <property type="entry name" value="Medium-chain alcohol dehydrogenases, catalytic domain"/>
    <property type="match status" value="1"/>
</dbReference>
<dbReference type="InterPro" id="IPR013149">
    <property type="entry name" value="ADH-like_C"/>
</dbReference>
<dbReference type="FunFam" id="3.40.50.720:FF:000121">
    <property type="entry name" value="Prostaglandin reductase 2"/>
    <property type="match status" value="1"/>
</dbReference>
<reference evidence="4 5" key="1">
    <citation type="submission" date="2020-08" db="EMBL/GenBank/DDBJ databases">
        <title>Genomic Encyclopedia of Type Strains, Phase IV (KMG-IV): sequencing the most valuable type-strain genomes for metagenomic binning, comparative biology and taxonomic classification.</title>
        <authorList>
            <person name="Goeker M."/>
        </authorList>
    </citation>
    <scope>NUCLEOTIDE SEQUENCE [LARGE SCALE GENOMIC DNA]</scope>
    <source>
        <strain evidence="4 5">DSM 26723</strain>
    </source>
</reference>